<feature type="transmembrane region" description="Helical" evidence="1">
    <location>
        <begin position="130"/>
        <end position="160"/>
    </location>
</feature>
<dbReference type="HOGENOM" id="CLU_1631898_0_0_6"/>
<evidence type="ECO:0000256" key="1">
    <source>
        <dbReference type="SAM" id="Phobius"/>
    </source>
</evidence>
<dbReference type="Pfam" id="PF10688">
    <property type="entry name" value="Imp-YgjV"/>
    <property type="match status" value="1"/>
</dbReference>
<proteinExistence type="predicted"/>
<feature type="transmembrane region" description="Helical" evidence="1">
    <location>
        <begin position="70"/>
        <end position="90"/>
    </location>
</feature>
<evidence type="ECO:0000313" key="3">
    <source>
        <dbReference type="Proteomes" id="UP000009282"/>
    </source>
</evidence>
<evidence type="ECO:0008006" key="4">
    <source>
        <dbReference type="Google" id="ProtNLM"/>
    </source>
</evidence>
<accession>G4QJ62</accession>
<keyword evidence="1" id="KW-0812">Transmembrane</keyword>
<dbReference type="eggNOG" id="ENOG5032RBS">
    <property type="taxonomic scope" value="Bacteria"/>
</dbReference>
<dbReference type="EMBL" id="CP003060">
    <property type="protein sequence ID" value="AEP28930.1"/>
    <property type="molecule type" value="Genomic_DNA"/>
</dbReference>
<protein>
    <recommendedName>
        <fullName evidence="4">Inner membrane protein</fullName>
    </recommendedName>
</protein>
<feature type="transmembrane region" description="Helical" evidence="1">
    <location>
        <begin position="96"/>
        <end position="118"/>
    </location>
</feature>
<keyword evidence="1" id="KW-0472">Membrane</keyword>
<feature type="transmembrane region" description="Helical" evidence="1">
    <location>
        <begin position="30"/>
        <end position="58"/>
    </location>
</feature>
<reference evidence="2 3" key="1">
    <citation type="journal article" date="2011" name="J. Bacteriol.">
        <title>Complete genome sequence of seawater bacterium Glaciecola nitratireducens FR1064T.</title>
        <authorList>
            <person name="Bian F."/>
            <person name="Qin Q.L."/>
            <person name="Xie B.B."/>
            <person name="Shu Y.L."/>
            <person name="Zhang X.Y."/>
            <person name="Yu Y."/>
            <person name="Chen B."/>
            <person name="Chen X.L."/>
            <person name="Zhou B.C."/>
            <person name="Zhang Y.Z."/>
        </authorList>
    </citation>
    <scope>NUCLEOTIDE SEQUENCE [LARGE SCALE GENOMIC DNA]</scope>
    <source>
        <strain evidence="3">JCM 12485 / KCTC 12276 / FR1064</strain>
    </source>
</reference>
<evidence type="ECO:0000313" key="2">
    <source>
        <dbReference type="EMBL" id="AEP28930.1"/>
    </source>
</evidence>
<dbReference type="RefSeq" id="WP_014107805.1">
    <property type="nucleotide sequence ID" value="NC_016041.1"/>
</dbReference>
<dbReference type="InterPro" id="IPR019629">
    <property type="entry name" value="Uncharacterised_HI1736/YgjV"/>
</dbReference>
<organism evidence="2 3">
    <name type="scientific">Glaciecola nitratireducens (strain JCM 12485 / KCTC 12276 / FR1064)</name>
    <dbReference type="NCBI Taxonomy" id="1085623"/>
    <lineage>
        <taxon>Bacteria</taxon>
        <taxon>Pseudomonadati</taxon>
        <taxon>Pseudomonadota</taxon>
        <taxon>Gammaproteobacteria</taxon>
        <taxon>Alteromonadales</taxon>
        <taxon>Alteromonadaceae</taxon>
        <taxon>Brumicola</taxon>
    </lineage>
</organism>
<dbReference type="OrthoDB" id="6240152at2"/>
<keyword evidence="1" id="KW-1133">Transmembrane helix</keyword>
<keyword evidence="3" id="KW-1185">Reference proteome</keyword>
<dbReference type="KEGG" id="gni:GNIT_0786"/>
<sequence>MLPVAEVFGAIAVVFNFIGYRQSDINRYRFISSIALLSVSIHFFLLGAMAAGIGCMLASIRNIVAMKYRGLPVLFTFVTANLCFFFYELFWLNHSWTIVIAYASSLIFTVGSITLTSAKMIRQWFILAEVLGLVYAIMVGSIFGTVFNITNLCSIFYTLYRDSSAEKSALPKD</sequence>
<gene>
    <name evidence="2" type="ordered locus">GNIT_0786</name>
</gene>
<dbReference type="AlphaFoldDB" id="G4QJ62"/>
<dbReference type="Proteomes" id="UP000009282">
    <property type="component" value="Chromosome"/>
</dbReference>
<name>G4QJ62_GLANF</name>